<dbReference type="Pfam" id="PF00084">
    <property type="entry name" value="Sushi"/>
    <property type="match status" value="2"/>
</dbReference>
<dbReference type="Pfam" id="PF13676">
    <property type="entry name" value="TIR_2"/>
    <property type="match status" value="1"/>
</dbReference>
<dbReference type="SMART" id="SM00032">
    <property type="entry name" value="CCP"/>
    <property type="match status" value="2"/>
</dbReference>
<keyword evidence="5" id="KW-1133">Transmembrane helix</keyword>
<evidence type="ECO:0000313" key="8">
    <source>
        <dbReference type="Proteomes" id="UP000515135"/>
    </source>
</evidence>
<dbReference type="CDD" id="cd00033">
    <property type="entry name" value="CCP"/>
    <property type="match status" value="2"/>
</dbReference>
<dbReference type="InterPro" id="IPR000436">
    <property type="entry name" value="Sushi_SCR_CCP_dom"/>
</dbReference>
<dbReference type="Proteomes" id="UP000515135">
    <property type="component" value="Unplaced"/>
</dbReference>
<dbReference type="KEGG" id="bbel:109466898"/>
<dbReference type="PROSITE" id="PS50923">
    <property type="entry name" value="SUSHI"/>
    <property type="match status" value="2"/>
</dbReference>
<comment type="caution">
    <text evidence="4">Lacks conserved residue(s) required for the propagation of feature annotation.</text>
</comment>
<gene>
    <name evidence="9" type="primary">LOC109466898</name>
</gene>
<dbReference type="GO" id="GO:0007165">
    <property type="term" value="P:signal transduction"/>
    <property type="evidence" value="ECO:0007669"/>
    <property type="project" value="InterPro"/>
</dbReference>
<dbReference type="GeneID" id="109466898"/>
<dbReference type="AlphaFoldDB" id="A0A6P4Y7C5"/>
<evidence type="ECO:0000256" key="4">
    <source>
        <dbReference type="PROSITE-ProRule" id="PRU00302"/>
    </source>
</evidence>
<evidence type="ECO:0000256" key="5">
    <source>
        <dbReference type="SAM" id="Phobius"/>
    </source>
</evidence>
<dbReference type="PANTHER" id="PTHR45656:SF4">
    <property type="entry name" value="PROTEIN CBR-CLEC-78"/>
    <property type="match status" value="1"/>
</dbReference>
<proteinExistence type="predicted"/>
<evidence type="ECO:0000259" key="6">
    <source>
        <dbReference type="PROSITE" id="PS50104"/>
    </source>
</evidence>
<dbReference type="Gene3D" id="3.40.50.10140">
    <property type="entry name" value="Toll/interleukin-1 receptor homology (TIR) domain"/>
    <property type="match status" value="1"/>
</dbReference>
<dbReference type="Gene3D" id="2.10.70.10">
    <property type="entry name" value="Complement Module, domain 1"/>
    <property type="match status" value="2"/>
</dbReference>
<name>A0A6P4Y7C5_BRABE</name>
<dbReference type="InterPro" id="IPR035897">
    <property type="entry name" value="Toll_tir_struct_dom_sf"/>
</dbReference>
<keyword evidence="1" id="KW-0732">Signal</keyword>
<protein>
    <submittedName>
        <fullName evidence="9">Uncharacterized protein LOC109466898</fullName>
    </submittedName>
</protein>
<feature type="transmembrane region" description="Helical" evidence="5">
    <location>
        <begin position="166"/>
        <end position="188"/>
    </location>
</feature>
<keyword evidence="8" id="KW-1185">Reference proteome</keyword>
<evidence type="ECO:0000256" key="1">
    <source>
        <dbReference type="ARBA" id="ARBA00022729"/>
    </source>
</evidence>
<keyword evidence="3" id="KW-1015">Disulfide bond</keyword>
<feature type="domain" description="Sushi" evidence="7">
    <location>
        <begin position="248"/>
        <end position="304"/>
    </location>
</feature>
<sequence>MGQAPYKTGPSVFLCHAGEDKDRFVEPLYKALVANGLKPDDIFYDKFSIQAGHDIKKSIESALASPNLQLVVTVLSRNLLCEHKYWPKREFELAQRYGLPIFPVWLGHDFGDFDTLVRKYSPTLKGIRALSVTCDSQTGIVEDKIIQDVADNIIKELPKTTKRSNAGFGVLALVAAIVVVIAVISQFITGCPIPNRPENGQVRFETRTHGSLATYTCTAGYDLAGLHMRECVNGQWTGSQPVCEKTVVLCPPVEGPANGAVQVSGRQTGDRARFTCAPGYEMKGTQSTLCQDGVWVGDKPTCEPKGKDVYYEINMELYEIPE</sequence>
<evidence type="ECO:0000256" key="3">
    <source>
        <dbReference type="ARBA" id="ARBA00023157"/>
    </source>
</evidence>
<evidence type="ECO:0000313" key="9">
    <source>
        <dbReference type="RefSeq" id="XP_019620323.1"/>
    </source>
</evidence>
<organism evidence="8 9">
    <name type="scientific">Branchiostoma belcheri</name>
    <name type="common">Amphioxus</name>
    <dbReference type="NCBI Taxonomy" id="7741"/>
    <lineage>
        <taxon>Eukaryota</taxon>
        <taxon>Metazoa</taxon>
        <taxon>Chordata</taxon>
        <taxon>Cephalochordata</taxon>
        <taxon>Leptocardii</taxon>
        <taxon>Amphioxiformes</taxon>
        <taxon>Branchiostomatidae</taxon>
        <taxon>Branchiostoma</taxon>
    </lineage>
</organism>
<reference evidence="9" key="1">
    <citation type="submission" date="2025-08" db="UniProtKB">
        <authorList>
            <consortium name="RefSeq"/>
        </authorList>
    </citation>
    <scope>IDENTIFICATION</scope>
    <source>
        <tissue evidence="9">Gonad</tissue>
    </source>
</reference>
<dbReference type="RefSeq" id="XP_019620323.1">
    <property type="nucleotide sequence ID" value="XM_019764764.1"/>
</dbReference>
<dbReference type="SUPFAM" id="SSF57535">
    <property type="entry name" value="Complement control module/SCR domain"/>
    <property type="match status" value="2"/>
</dbReference>
<keyword evidence="5" id="KW-0472">Membrane</keyword>
<accession>A0A6P4Y7C5</accession>
<feature type="domain" description="Sushi" evidence="7">
    <location>
        <begin position="189"/>
        <end position="245"/>
    </location>
</feature>
<dbReference type="SUPFAM" id="SSF52200">
    <property type="entry name" value="Toll/Interleukin receptor TIR domain"/>
    <property type="match status" value="1"/>
</dbReference>
<keyword evidence="2" id="KW-0677">Repeat</keyword>
<dbReference type="InterPro" id="IPR035976">
    <property type="entry name" value="Sushi/SCR/CCP_sf"/>
</dbReference>
<feature type="domain" description="TIR" evidence="6">
    <location>
        <begin position="8"/>
        <end position="157"/>
    </location>
</feature>
<evidence type="ECO:0000256" key="2">
    <source>
        <dbReference type="ARBA" id="ARBA00022737"/>
    </source>
</evidence>
<dbReference type="InterPro" id="IPR000157">
    <property type="entry name" value="TIR_dom"/>
</dbReference>
<dbReference type="PROSITE" id="PS50104">
    <property type="entry name" value="TIR"/>
    <property type="match status" value="1"/>
</dbReference>
<dbReference type="PANTHER" id="PTHR45656">
    <property type="entry name" value="PROTEIN CBR-CLEC-78"/>
    <property type="match status" value="1"/>
</dbReference>
<keyword evidence="4" id="KW-0768">Sushi</keyword>
<keyword evidence="5" id="KW-0812">Transmembrane</keyword>
<dbReference type="OrthoDB" id="6078042at2759"/>
<dbReference type="InterPro" id="IPR051277">
    <property type="entry name" value="SEZ6_CSMD_C4BPB_Regulators"/>
</dbReference>
<evidence type="ECO:0000259" key="7">
    <source>
        <dbReference type="PROSITE" id="PS50923"/>
    </source>
</evidence>